<keyword evidence="12" id="KW-0436">Ligase</keyword>
<dbReference type="Gene3D" id="3.60.20.10">
    <property type="entry name" value="Glutamine Phosphoribosylpyrophosphate, subunit 1, domain 1"/>
    <property type="match status" value="1"/>
</dbReference>
<dbReference type="PROSITE" id="PS51278">
    <property type="entry name" value="GATASE_TYPE_2"/>
    <property type="match status" value="1"/>
</dbReference>
<dbReference type="Pfam" id="PF00733">
    <property type="entry name" value="Asn_synthase"/>
    <property type="match status" value="1"/>
</dbReference>
<reference evidence="12 13" key="1">
    <citation type="submission" date="2020-07" db="EMBL/GenBank/DDBJ databases">
        <authorList>
            <person name="Feng X."/>
        </authorList>
    </citation>
    <scope>NUCLEOTIDE SEQUENCE [LARGE SCALE GENOMIC DNA]</scope>
    <source>
        <strain evidence="12 13">JCM31066</strain>
    </source>
</reference>
<evidence type="ECO:0000256" key="3">
    <source>
        <dbReference type="ARBA" id="ARBA00012737"/>
    </source>
</evidence>
<dbReference type="GO" id="GO:0004066">
    <property type="term" value="F:asparagine synthase (glutamine-hydrolyzing) activity"/>
    <property type="evidence" value="ECO:0007669"/>
    <property type="project" value="UniProtKB-EC"/>
</dbReference>
<dbReference type="SUPFAM" id="SSF56235">
    <property type="entry name" value="N-terminal nucleophile aminohydrolases (Ntn hydrolases)"/>
    <property type="match status" value="1"/>
</dbReference>
<dbReference type="PANTHER" id="PTHR43284:SF1">
    <property type="entry name" value="ASPARAGINE SYNTHETASE"/>
    <property type="match status" value="1"/>
</dbReference>
<dbReference type="InterPro" id="IPR029055">
    <property type="entry name" value="Ntn_hydrolases_N"/>
</dbReference>
<dbReference type="Gene3D" id="3.40.50.620">
    <property type="entry name" value="HUPs"/>
    <property type="match status" value="1"/>
</dbReference>
<dbReference type="InterPro" id="IPR006426">
    <property type="entry name" value="Asn_synth_AEB"/>
</dbReference>
<evidence type="ECO:0000259" key="11">
    <source>
        <dbReference type="PROSITE" id="PS51278"/>
    </source>
</evidence>
<comment type="caution">
    <text evidence="12">The sequence shown here is derived from an EMBL/GenBank/DDBJ whole genome shotgun (WGS) entry which is preliminary data.</text>
</comment>
<feature type="binding site" evidence="9">
    <location>
        <position position="99"/>
    </location>
    <ligand>
        <name>L-glutamine</name>
        <dbReference type="ChEBI" id="CHEBI:58359"/>
    </ligand>
</feature>
<evidence type="ECO:0000313" key="12">
    <source>
        <dbReference type="EMBL" id="MBC2594982.1"/>
    </source>
</evidence>
<dbReference type="CDD" id="cd00712">
    <property type="entry name" value="AsnB"/>
    <property type="match status" value="1"/>
</dbReference>
<dbReference type="GO" id="GO:0006529">
    <property type="term" value="P:asparagine biosynthetic process"/>
    <property type="evidence" value="ECO:0007669"/>
    <property type="project" value="UniProtKB-KW"/>
</dbReference>
<evidence type="ECO:0000256" key="4">
    <source>
        <dbReference type="ARBA" id="ARBA00022741"/>
    </source>
</evidence>
<dbReference type="PANTHER" id="PTHR43284">
    <property type="entry name" value="ASPARAGINE SYNTHETASE (GLUTAMINE-HYDROLYZING)"/>
    <property type="match status" value="1"/>
</dbReference>
<sequence>MCGIAGIFSSVVGDQDLRAIRRATTAMTGRGPDGEGIWHSRSVVLGHRRLAILDPAHGQQPWIDPETGVVAVYNGELYNYPQLRRELERHGQALRTQCDTEAVVKSYSVWGHECMKHWAGMFALALYDPRNESLWLVRDRLGIKPLFYTVGSGRFAFASSVAALMEMPGLERRIDPAALAHYLATVRVNLGEQTLLRGVRLLEPGGSLFLARPGETPLPHKWWTPPVLPEEEKPAVEFDEAAVEIGHRVRQVAHEHQLSDAPVGGFLSGGLDSSILAATALAANGRPGRPVYSTGYRREDYGEWPYQRQAARHFDLELTEVPLEEADFLYDCETLIAANGLPLSTPNEVPIYRLSQAFGQRYKVALTGEGADEVFGGYAGPTFCAFDFDRSAGSQGGIDPRALLRHYGRSHFSCRRAHFRQCNSWIDAAARRQLLGGDQAALEAEAGVEAYYDGLFAETSACSTLEAYLHAHLRVNLEGLLLRLDSSTMAASVEGRVPFCDHRLVERLFEMPAHYKLALRPGLDPAAVRRLNSFELTGADSVETKRLLRHAFAAELPEEIVRRPKRSFPVPFIEWFQGPLRPVWEACLSDSDFLGNMLPVTTRQKLFEAEHTNAILAWPLINLALWADHWKISV</sequence>
<dbReference type="EC" id="6.3.5.4" evidence="3"/>
<dbReference type="CDD" id="cd01991">
    <property type="entry name" value="Asn_synthase_B_C"/>
    <property type="match status" value="1"/>
</dbReference>
<dbReference type="GO" id="GO:0005524">
    <property type="term" value="F:ATP binding"/>
    <property type="evidence" value="ECO:0007669"/>
    <property type="project" value="UniProtKB-KW"/>
</dbReference>
<dbReference type="InterPro" id="IPR001962">
    <property type="entry name" value="Asn_synthase"/>
</dbReference>
<dbReference type="InterPro" id="IPR051786">
    <property type="entry name" value="ASN_synthetase/amidase"/>
</dbReference>
<keyword evidence="4 9" id="KW-0547">Nucleotide-binding</keyword>
<comment type="catalytic activity">
    <reaction evidence="7">
        <text>L-aspartate + L-glutamine + ATP + H2O = L-asparagine + L-glutamate + AMP + diphosphate + H(+)</text>
        <dbReference type="Rhea" id="RHEA:12228"/>
        <dbReference type="ChEBI" id="CHEBI:15377"/>
        <dbReference type="ChEBI" id="CHEBI:15378"/>
        <dbReference type="ChEBI" id="CHEBI:29985"/>
        <dbReference type="ChEBI" id="CHEBI:29991"/>
        <dbReference type="ChEBI" id="CHEBI:30616"/>
        <dbReference type="ChEBI" id="CHEBI:33019"/>
        <dbReference type="ChEBI" id="CHEBI:58048"/>
        <dbReference type="ChEBI" id="CHEBI:58359"/>
        <dbReference type="ChEBI" id="CHEBI:456215"/>
        <dbReference type="EC" id="6.3.5.4"/>
    </reaction>
</comment>
<dbReference type="Proteomes" id="UP000546464">
    <property type="component" value="Unassembled WGS sequence"/>
</dbReference>
<keyword evidence="8" id="KW-0061">Asparagine biosynthesis</keyword>
<name>A0A842HEY0_9BACT</name>
<evidence type="ECO:0000256" key="6">
    <source>
        <dbReference type="ARBA" id="ARBA00022962"/>
    </source>
</evidence>
<dbReference type="AlphaFoldDB" id="A0A842HEY0"/>
<keyword evidence="5 9" id="KW-0067">ATP-binding</keyword>
<dbReference type="EMBL" id="JACHVB010000035">
    <property type="protein sequence ID" value="MBC2594982.1"/>
    <property type="molecule type" value="Genomic_DNA"/>
</dbReference>
<evidence type="ECO:0000256" key="8">
    <source>
        <dbReference type="PIRSR" id="PIRSR001589-1"/>
    </source>
</evidence>
<dbReference type="Pfam" id="PF13537">
    <property type="entry name" value="GATase_7"/>
    <property type="match status" value="1"/>
</dbReference>
<dbReference type="PIRSF" id="PIRSF001589">
    <property type="entry name" value="Asn_synthetase_glu-h"/>
    <property type="match status" value="1"/>
</dbReference>
<feature type="domain" description="Glutamine amidotransferase type-2" evidence="11">
    <location>
        <begin position="2"/>
        <end position="213"/>
    </location>
</feature>
<dbReference type="NCBIfam" id="TIGR01536">
    <property type="entry name" value="asn_synth_AEB"/>
    <property type="match status" value="1"/>
</dbReference>
<feature type="site" description="Important for beta-aspartyl-AMP intermediate formation" evidence="10">
    <location>
        <position position="369"/>
    </location>
</feature>
<comment type="pathway">
    <text evidence="1">Amino-acid biosynthesis; L-asparagine biosynthesis; L-asparagine from L-aspartate (L-Gln route): step 1/1.</text>
</comment>
<dbReference type="InterPro" id="IPR014729">
    <property type="entry name" value="Rossmann-like_a/b/a_fold"/>
</dbReference>
<accession>A0A842HEY0</accession>
<evidence type="ECO:0000256" key="1">
    <source>
        <dbReference type="ARBA" id="ARBA00005187"/>
    </source>
</evidence>
<protein>
    <recommendedName>
        <fullName evidence="3">asparagine synthase (glutamine-hydrolyzing)</fullName>
        <ecNumber evidence="3">6.3.5.4</ecNumber>
    </recommendedName>
</protein>
<dbReference type="SUPFAM" id="SSF52402">
    <property type="entry name" value="Adenine nucleotide alpha hydrolases-like"/>
    <property type="match status" value="1"/>
</dbReference>
<dbReference type="GO" id="GO:0005829">
    <property type="term" value="C:cytosol"/>
    <property type="evidence" value="ECO:0007669"/>
    <property type="project" value="TreeGrafter"/>
</dbReference>
<dbReference type="RefSeq" id="WP_185675948.1">
    <property type="nucleotide sequence ID" value="NZ_JACHVB010000035.1"/>
</dbReference>
<dbReference type="InterPro" id="IPR017932">
    <property type="entry name" value="GATase_2_dom"/>
</dbReference>
<evidence type="ECO:0000256" key="7">
    <source>
        <dbReference type="ARBA" id="ARBA00048741"/>
    </source>
</evidence>
<proteinExistence type="inferred from homology"/>
<evidence type="ECO:0000256" key="5">
    <source>
        <dbReference type="ARBA" id="ARBA00022840"/>
    </source>
</evidence>
<evidence type="ECO:0000256" key="10">
    <source>
        <dbReference type="PIRSR" id="PIRSR001589-3"/>
    </source>
</evidence>
<feature type="active site" description="For GATase activity" evidence="8">
    <location>
        <position position="2"/>
    </location>
</feature>
<keyword evidence="6 8" id="KW-0315">Glutamine amidotransferase</keyword>
<organism evidence="12 13">
    <name type="scientific">Ruficoccus amylovorans</name>
    <dbReference type="NCBI Taxonomy" id="1804625"/>
    <lineage>
        <taxon>Bacteria</taxon>
        <taxon>Pseudomonadati</taxon>
        <taxon>Verrucomicrobiota</taxon>
        <taxon>Opitutia</taxon>
        <taxon>Puniceicoccales</taxon>
        <taxon>Cerasicoccaceae</taxon>
        <taxon>Ruficoccus</taxon>
    </lineage>
</organism>
<comment type="similarity">
    <text evidence="2">Belongs to the asparagine synthetase family.</text>
</comment>
<evidence type="ECO:0000256" key="9">
    <source>
        <dbReference type="PIRSR" id="PIRSR001589-2"/>
    </source>
</evidence>
<keyword evidence="8" id="KW-0028">Amino-acid biosynthesis</keyword>
<evidence type="ECO:0000256" key="2">
    <source>
        <dbReference type="ARBA" id="ARBA00005752"/>
    </source>
</evidence>
<gene>
    <name evidence="12" type="primary">asnB</name>
    <name evidence="12" type="ORF">H5P28_12010</name>
</gene>
<dbReference type="InterPro" id="IPR033738">
    <property type="entry name" value="AsnB_N"/>
</dbReference>
<keyword evidence="13" id="KW-1185">Reference proteome</keyword>
<evidence type="ECO:0000313" key="13">
    <source>
        <dbReference type="Proteomes" id="UP000546464"/>
    </source>
</evidence>